<evidence type="ECO:0000256" key="5">
    <source>
        <dbReference type="SAM" id="MobiDB-lite"/>
    </source>
</evidence>
<keyword evidence="3" id="KW-0547">Nucleotide-binding</keyword>
<evidence type="ECO:0000259" key="6">
    <source>
        <dbReference type="PROSITE" id="PS50893"/>
    </source>
</evidence>
<keyword evidence="4 7" id="KW-0067">ATP-binding</keyword>
<dbReference type="InterPro" id="IPR003439">
    <property type="entry name" value="ABC_transporter-like_ATP-bd"/>
</dbReference>
<comment type="caution">
    <text evidence="7">The sequence shown here is derived from an EMBL/GenBank/DDBJ whole genome shotgun (WGS) entry which is preliminary data.</text>
</comment>
<dbReference type="Gene3D" id="3.40.50.300">
    <property type="entry name" value="P-loop containing nucleotide triphosphate hydrolases"/>
    <property type="match status" value="1"/>
</dbReference>
<dbReference type="InterPro" id="IPR017871">
    <property type="entry name" value="ABC_transporter-like_CS"/>
</dbReference>
<dbReference type="Pfam" id="PF00005">
    <property type="entry name" value="ABC_tran"/>
    <property type="match status" value="1"/>
</dbReference>
<dbReference type="GO" id="GO:0005524">
    <property type="term" value="F:ATP binding"/>
    <property type="evidence" value="ECO:0007669"/>
    <property type="project" value="UniProtKB-KW"/>
</dbReference>
<dbReference type="PANTHER" id="PTHR42788:SF13">
    <property type="entry name" value="ALIPHATIC SULFONATES IMPORT ATP-BINDING PROTEIN SSUB"/>
    <property type="match status" value="1"/>
</dbReference>
<dbReference type="CDD" id="cd03293">
    <property type="entry name" value="ABC_NrtD_SsuB_transporters"/>
    <property type="match status" value="1"/>
</dbReference>
<protein>
    <submittedName>
        <fullName evidence="7">ABC transporter ATP-binding protein</fullName>
    </submittedName>
</protein>
<dbReference type="InterPro" id="IPR050166">
    <property type="entry name" value="ABC_transporter_ATP-bind"/>
</dbReference>
<dbReference type="PANTHER" id="PTHR42788">
    <property type="entry name" value="TAURINE IMPORT ATP-BINDING PROTEIN-RELATED"/>
    <property type="match status" value="1"/>
</dbReference>
<dbReference type="GO" id="GO:0016887">
    <property type="term" value="F:ATP hydrolysis activity"/>
    <property type="evidence" value="ECO:0007669"/>
    <property type="project" value="InterPro"/>
</dbReference>
<evidence type="ECO:0000313" key="8">
    <source>
        <dbReference type="Proteomes" id="UP000321746"/>
    </source>
</evidence>
<dbReference type="EMBL" id="BJYG01000042">
    <property type="protein sequence ID" value="GEN64445.1"/>
    <property type="molecule type" value="Genomic_DNA"/>
</dbReference>
<comment type="similarity">
    <text evidence="1">Belongs to the ABC transporter superfamily.</text>
</comment>
<dbReference type="PROSITE" id="PS00211">
    <property type="entry name" value="ABC_TRANSPORTER_1"/>
    <property type="match status" value="1"/>
</dbReference>
<accession>A0A511XND5</accession>
<dbReference type="Pfam" id="PF09821">
    <property type="entry name" value="AAA_assoc_C"/>
    <property type="match status" value="1"/>
</dbReference>
<evidence type="ECO:0000256" key="4">
    <source>
        <dbReference type="ARBA" id="ARBA00022840"/>
    </source>
</evidence>
<sequence>MHPVMPDSFSEPPSPLAGAGSAETGERETLLSVRDIRQSYHRGGNADLLVLDDVSVDIAAGEIVGLLGRSGSGKSMLLRIMAGLVAPTSGVVTWRGEVLRGPVSGIAMVFQSSALFPWLSVQDNVELVLEAQGIARKEREALAREAIDLIGLGGHEKAWPRELSGGMAQRAGLARALSVRPDLLLMDEPFSSLDVLTAENLRTDLVELWCEQKLPVKSMLMVTHSIEEAVLMCDRILLFTANPGRVEHEVPVSLPHPRHRDGLAFRELVDRIYGLMTRRAPVLSEADLPEGGLSAPASGSVYSAIAPVTIGSMVGLIEGLAAPPLNGRADLPLLAEKAQLELDDLFPLVEALQLLGFAELEDGDILLTEEGARFSMSEFDERKTILRHALLQQVPLAKAICNILDERPNHVADAGRFRDELCEGMSPGYAAQTLQTLVGWARYAELFDFDEDADQFFLDDEISRAGL</sequence>
<evidence type="ECO:0000313" key="7">
    <source>
        <dbReference type="EMBL" id="GEN64445.1"/>
    </source>
</evidence>
<reference evidence="7 8" key="1">
    <citation type="submission" date="2019-07" db="EMBL/GenBank/DDBJ databases">
        <title>Whole genome shotgun sequence of Acetobacter oeni NBRC 105207.</title>
        <authorList>
            <person name="Hosoyama A."/>
            <person name="Uohara A."/>
            <person name="Ohji S."/>
            <person name="Ichikawa N."/>
        </authorList>
    </citation>
    <scope>NUCLEOTIDE SEQUENCE [LARGE SCALE GENOMIC DNA]</scope>
    <source>
        <strain evidence="7 8">NBRC 105207</strain>
    </source>
</reference>
<keyword evidence="2" id="KW-0813">Transport</keyword>
<dbReference type="InterPro" id="IPR003593">
    <property type="entry name" value="AAA+_ATPase"/>
</dbReference>
<dbReference type="SUPFAM" id="SSF52540">
    <property type="entry name" value="P-loop containing nucleoside triphosphate hydrolases"/>
    <property type="match status" value="1"/>
</dbReference>
<name>A0A511XND5_9PROT</name>
<evidence type="ECO:0000256" key="2">
    <source>
        <dbReference type="ARBA" id="ARBA00022448"/>
    </source>
</evidence>
<evidence type="ECO:0000256" key="3">
    <source>
        <dbReference type="ARBA" id="ARBA00022741"/>
    </source>
</evidence>
<feature type="region of interest" description="Disordered" evidence="5">
    <location>
        <begin position="1"/>
        <end position="26"/>
    </location>
</feature>
<feature type="domain" description="ABC transporter" evidence="6">
    <location>
        <begin position="31"/>
        <end position="266"/>
    </location>
</feature>
<proteinExistence type="inferred from homology"/>
<evidence type="ECO:0000256" key="1">
    <source>
        <dbReference type="ARBA" id="ARBA00005417"/>
    </source>
</evidence>
<organism evidence="7 8">
    <name type="scientific">Acetobacter oeni</name>
    <dbReference type="NCBI Taxonomy" id="304077"/>
    <lineage>
        <taxon>Bacteria</taxon>
        <taxon>Pseudomonadati</taxon>
        <taxon>Pseudomonadota</taxon>
        <taxon>Alphaproteobacteria</taxon>
        <taxon>Acetobacterales</taxon>
        <taxon>Acetobacteraceae</taxon>
        <taxon>Acetobacter</taxon>
    </lineage>
</organism>
<dbReference type="InterPro" id="IPR027417">
    <property type="entry name" value="P-loop_NTPase"/>
</dbReference>
<dbReference type="Proteomes" id="UP000321746">
    <property type="component" value="Unassembled WGS sequence"/>
</dbReference>
<dbReference type="AlphaFoldDB" id="A0A511XND5"/>
<dbReference type="SMART" id="SM00382">
    <property type="entry name" value="AAA"/>
    <property type="match status" value="1"/>
</dbReference>
<dbReference type="InterPro" id="IPR018632">
    <property type="entry name" value="AAA-associated_dom_C"/>
</dbReference>
<keyword evidence="8" id="KW-1185">Reference proteome</keyword>
<gene>
    <name evidence="7" type="ORF">AOE01nite_26690</name>
</gene>
<dbReference type="PROSITE" id="PS50893">
    <property type="entry name" value="ABC_TRANSPORTER_2"/>
    <property type="match status" value="1"/>
</dbReference>